<accession>A0AAE1N5R6</accession>
<dbReference type="PANTHER" id="PTHR33702">
    <property type="entry name" value="BNAA09G40010D PROTEIN"/>
    <property type="match status" value="1"/>
</dbReference>
<proteinExistence type="predicted"/>
<dbReference type="Proteomes" id="UP001293593">
    <property type="component" value="Unassembled WGS sequence"/>
</dbReference>
<gene>
    <name evidence="1" type="ORF">QN277_013903</name>
</gene>
<name>A0AAE1N5R6_9FABA</name>
<sequence length="155" mass="17717">MEGISVSVLKGLKEYWNRRGYRRLNGSGRRRRIRCVELGSSSRRRRFWRIKMAPKIRLTRIPSPKKMLVWLRDAYVRMMMRLANSRAMSSMNNGGAVMGFGEGTAAFGFGRGPVKEYDEKMIIQMYKSLVLRQAHLVPGDVPKISPLIAACPPKT</sequence>
<dbReference type="PANTHER" id="PTHR33702:SF5">
    <property type="entry name" value="OS01G0308600 PROTEIN"/>
    <property type="match status" value="1"/>
</dbReference>
<reference evidence="1" key="1">
    <citation type="submission" date="2023-10" db="EMBL/GenBank/DDBJ databases">
        <title>Chromosome-level genome of the transformable northern wattle, Acacia crassicarpa.</title>
        <authorList>
            <person name="Massaro I."/>
            <person name="Sinha N.R."/>
            <person name="Poethig S."/>
            <person name="Leichty A.R."/>
        </authorList>
    </citation>
    <scope>NUCLEOTIDE SEQUENCE</scope>
    <source>
        <strain evidence="1">Acra3RX</strain>
        <tissue evidence="1">Leaf</tissue>
    </source>
</reference>
<dbReference type="EMBL" id="JAWXYG010000002">
    <property type="protein sequence ID" value="KAK4282541.1"/>
    <property type="molecule type" value="Genomic_DNA"/>
</dbReference>
<comment type="caution">
    <text evidence="1">The sequence shown here is derived from an EMBL/GenBank/DDBJ whole genome shotgun (WGS) entry which is preliminary data.</text>
</comment>
<keyword evidence="2" id="KW-1185">Reference proteome</keyword>
<evidence type="ECO:0000313" key="2">
    <source>
        <dbReference type="Proteomes" id="UP001293593"/>
    </source>
</evidence>
<dbReference type="AlphaFoldDB" id="A0AAE1N5R6"/>
<protein>
    <submittedName>
        <fullName evidence="1">Uncharacterized protein</fullName>
    </submittedName>
</protein>
<organism evidence="1 2">
    <name type="scientific">Acacia crassicarpa</name>
    <name type="common">northern wattle</name>
    <dbReference type="NCBI Taxonomy" id="499986"/>
    <lineage>
        <taxon>Eukaryota</taxon>
        <taxon>Viridiplantae</taxon>
        <taxon>Streptophyta</taxon>
        <taxon>Embryophyta</taxon>
        <taxon>Tracheophyta</taxon>
        <taxon>Spermatophyta</taxon>
        <taxon>Magnoliopsida</taxon>
        <taxon>eudicotyledons</taxon>
        <taxon>Gunneridae</taxon>
        <taxon>Pentapetalae</taxon>
        <taxon>rosids</taxon>
        <taxon>fabids</taxon>
        <taxon>Fabales</taxon>
        <taxon>Fabaceae</taxon>
        <taxon>Caesalpinioideae</taxon>
        <taxon>mimosoid clade</taxon>
        <taxon>Acacieae</taxon>
        <taxon>Acacia</taxon>
    </lineage>
</organism>
<evidence type="ECO:0000313" key="1">
    <source>
        <dbReference type="EMBL" id="KAK4282541.1"/>
    </source>
</evidence>